<keyword evidence="3" id="KW-0479">Metal-binding</keyword>
<feature type="binding site" evidence="3">
    <location>
        <position position="51"/>
    </location>
    <ligand>
        <name>Mg(2+)</name>
        <dbReference type="ChEBI" id="CHEBI:18420"/>
        <label>1</label>
    </ligand>
</feature>
<dbReference type="RefSeq" id="WP_007859563.1">
    <property type="nucleotide sequence ID" value="NZ_JH376420.1"/>
</dbReference>
<evidence type="ECO:0000256" key="3">
    <source>
        <dbReference type="PIRSR" id="PIRSR605502-1"/>
    </source>
</evidence>
<keyword evidence="2" id="KW-0378">Hydrolase</keyword>
<feature type="binding site" evidence="3">
    <location>
        <position position="52"/>
    </location>
    <ligand>
        <name>Mg(2+)</name>
        <dbReference type="ChEBI" id="CHEBI:18420"/>
        <label>1</label>
    </ligand>
</feature>
<feature type="binding site" evidence="3">
    <location>
        <position position="270"/>
    </location>
    <ligand>
        <name>Mg(2+)</name>
        <dbReference type="ChEBI" id="CHEBI:18420"/>
        <label>1</label>
    </ligand>
</feature>
<feature type="binding site" evidence="3">
    <location>
        <position position="53"/>
    </location>
    <ligand>
        <name>Mg(2+)</name>
        <dbReference type="ChEBI" id="CHEBI:18420"/>
        <label>1</label>
    </ligand>
</feature>
<dbReference type="SUPFAM" id="SSF101478">
    <property type="entry name" value="ADP-ribosylglycohydrolase"/>
    <property type="match status" value="1"/>
</dbReference>
<evidence type="ECO:0000256" key="1">
    <source>
        <dbReference type="ARBA" id="ARBA00010702"/>
    </source>
</evidence>
<dbReference type="GO" id="GO:0046872">
    <property type="term" value="F:metal ion binding"/>
    <property type="evidence" value="ECO:0007669"/>
    <property type="project" value="UniProtKB-KW"/>
</dbReference>
<dbReference type="eggNOG" id="COG1397">
    <property type="taxonomic scope" value="Bacteria"/>
</dbReference>
<sequence length="311" mass="34487">MEKLYDGIIGLAIGDALGVPMEFRTRQEIEVNPVSTMREYGTHGQPKGVWSDDTSLTLALLDSIIKCKGLNYADIMDKFSSWLMYGDYTATGEVFDVGNATSRAIMSYGRGSTPLECGMVSEYENGNGSLMRILPIAFFLCSHEELSLNAQVQLIHNVSSLTHRHMRSMVGCGIYVLVAKELILGQGTLTDLVERGVHAAFAYYDAMSEPEVAAYERLRNINKFRKLSNEEIKSSGYVIHTLEAAIWCLLNTDSYKDCVLKAVNLGDDTDTVGAVVGGLAGIYYGNKNIPLEWLDTIVNRHYIESLCEMFE</sequence>
<dbReference type="PANTHER" id="PTHR16222">
    <property type="entry name" value="ADP-RIBOSYLGLYCOHYDROLASE"/>
    <property type="match status" value="1"/>
</dbReference>
<dbReference type="PANTHER" id="PTHR16222:SF24">
    <property type="entry name" value="ADP-RIBOSYLHYDROLASE ARH3"/>
    <property type="match status" value="1"/>
</dbReference>
<gene>
    <name evidence="4" type="ORF">HMPREF9469_00887</name>
</gene>
<dbReference type="InterPro" id="IPR005502">
    <property type="entry name" value="Ribosyl_crysJ1"/>
</dbReference>
<feature type="binding site" evidence="3">
    <location>
        <position position="271"/>
    </location>
    <ligand>
        <name>Mg(2+)</name>
        <dbReference type="ChEBI" id="CHEBI:18420"/>
        <label>1</label>
    </ligand>
</feature>
<dbReference type="Pfam" id="PF03747">
    <property type="entry name" value="ADP_ribosyl_GH"/>
    <property type="match status" value="1"/>
</dbReference>
<accession>G5HE75</accession>
<organism evidence="4 5">
    <name type="scientific">[Clostridium] citroniae WAL-17108</name>
    <dbReference type="NCBI Taxonomy" id="742733"/>
    <lineage>
        <taxon>Bacteria</taxon>
        <taxon>Bacillati</taxon>
        <taxon>Bacillota</taxon>
        <taxon>Clostridia</taxon>
        <taxon>Lachnospirales</taxon>
        <taxon>Lachnospiraceae</taxon>
        <taxon>Enterocloster</taxon>
    </lineage>
</organism>
<dbReference type="InterPro" id="IPR050792">
    <property type="entry name" value="ADP-ribosylglycohydrolase"/>
</dbReference>
<comment type="caution">
    <text evidence="4">The sequence shown here is derived from an EMBL/GenBank/DDBJ whole genome shotgun (WGS) entry which is preliminary data.</text>
</comment>
<evidence type="ECO:0000313" key="4">
    <source>
        <dbReference type="EMBL" id="EHF00302.1"/>
    </source>
</evidence>
<dbReference type="HOGENOM" id="CLU_024566_8_1_9"/>
<keyword evidence="3" id="KW-0460">Magnesium</keyword>
<dbReference type="GO" id="GO:0016787">
    <property type="term" value="F:hydrolase activity"/>
    <property type="evidence" value="ECO:0007669"/>
    <property type="project" value="UniProtKB-KW"/>
</dbReference>
<protein>
    <recommendedName>
        <fullName evidence="6">ADP-ribosylglycohydrolase</fullName>
    </recommendedName>
</protein>
<dbReference type="Gene3D" id="1.10.4080.10">
    <property type="entry name" value="ADP-ribosylation/Crystallin J1"/>
    <property type="match status" value="1"/>
</dbReference>
<feature type="binding site" evidence="3">
    <location>
        <position position="268"/>
    </location>
    <ligand>
        <name>Mg(2+)</name>
        <dbReference type="ChEBI" id="CHEBI:18420"/>
        <label>1</label>
    </ligand>
</feature>
<comment type="cofactor">
    <cofactor evidence="3">
        <name>Mg(2+)</name>
        <dbReference type="ChEBI" id="CHEBI:18420"/>
    </cofactor>
    <text evidence="3">Binds 2 magnesium ions per subunit.</text>
</comment>
<dbReference type="PATRIC" id="fig|742733.3.peg.917"/>
<dbReference type="AlphaFoldDB" id="G5HE75"/>
<comment type="similarity">
    <text evidence="1">Belongs to the ADP-ribosylglycohydrolase family.</text>
</comment>
<dbReference type="Proteomes" id="UP000003763">
    <property type="component" value="Unassembled WGS sequence"/>
</dbReference>
<dbReference type="EMBL" id="ADLJ01000006">
    <property type="protein sequence ID" value="EHF00302.1"/>
    <property type="molecule type" value="Genomic_DNA"/>
</dbReference>
<reference evidence="4 5" key="1">
    <citation type="submission" date="2011-08" db="EMBL/GenBank/DDBJ databases">
        <title>The Genome Sequence of Clostridium citroniae WAL-17108.</title>
        <authorList>
            <consortium name="The Broad Institute Genome Sequencing Platform"/>
            <person name="Earl A."/>
            <person name="Ward D."/>
            <person name="Feldgarden M."/>
            <person name="Gevers D."/>
            <person name="Finegold S.M."/>
            <person name="Summanen P.H."/>
            <person name="Molitoris D.R."/>
            <person name="Vaisanen M.L."/>
            <person name="Daigneault M."/>
            <person name="Allen-Vercoe E."/>
            <person name="Young S.K."/>
            <person name="Zeng Q."/>
            <person name="Gargeya S."/>
            <person name="Fitzgerald M."/>
            <person name="Haas B."/>
            <person name="Abouelleil A."/>
            <person name="Alvarado L."/>
            <person name="Arachchi H.M."/>
            <person name="Berlin A."/>
            <person name="Brown A."/>
            <person name="Chapman S.B."/>
            <person name="Chen Z."/>
            <person name="Dunbar C."/>
            <person name="Freedman E."/>
            <person name="Gearin G."/>
            <person name="Gellesch M."/>
            <person name="Goldberg J."/>
            <person name="Griggs A."/>
            <person name="Gujja S."/>
            <person name="Heiman D."/>
            <person name="Howarth C."/>
            <person name="Larson L."/>
            <person name="Lui A."/>
            <person name="MacDonald P.J.P."/>
            <person name="Montmayeur A."/>
            <person name="Murphy C."/>
            <person name="Neiman D."/>
            <person name="Pearson M."/>
            <person name="Priest M."/>
            <person name="Roberts A."/>
            <person name="Saif S."/>
            <person name="Shea T."/>
            <person name="Shenoy N."/>
            <person name="Sisk P."/>
            <person name="Stolte C."/>
            <person name="Sykes S."/>
            <person name="Wortman J."/>
            <person name="Nusbaum C."/>
            <person name="Birren B."/>
        </authorList>
    </citation>
    <scope>NUCLEOTIDE SEQUENCE [LARGE SCALE GENOMIC DNA]</scope>
    <source>
        <strain evidence="4 5">WAL-17108</strain>
    </source>
</reference>
<name>G5HE75_9FIRM</name>
<evidence type="ECO:0000313" key="5">
    <source>
        <dbReference type="Proteomes" id="UP000003763"/>
    </source>
</evidence>
<evidence type="ECO:0008006" key="6">
    <source>
        <dbReference type="Google" id="ProtNLM"/>
    </source>
</evidence>
<proteinExistence type="inferred from homology"/>
<dbReference type="InterPro" id="IPR036705">
    <property type="entry name" value="Ribosyl_crysJ1_sf"/>
</dbReference>
<evidence type="ECO:0000256" key="2">
    <source>
        <dbReference type="ARBA" id="ARBA00022801"/>
    </source>
</evidence>